<dbReference type="GeneID" id="54589365"/>
<dbReference type="OrthoDB" id="3786670at2759"/>
<feature type="region of interest" description="Disordered" evidence="1">
    <location>
        <begin position="1"/>
        <end position="139"/>
    </location>
</feature>
<gene>
    <name evidence="2" type="ORF">BU26DRAFT_611085</name>
</gene>
<protein>
    <submittedName>
        <fullName evidence="2">Uncharacterized protein</fullName>
    </submittedName>
</protein>
<reference evidence="2" key="1">
    <citation type="journal article" date="2020" name="Stud. Mycol.">
        <title>101 Dothideomycetes genomes: a test case for predicting lifestyles and emergence of pathogens.</title>
        <authorList>
            <person name="Haridas S."/>
            <person name="Albert R."/>
            <person name="Binder M."/>
            <person name="Bloem J."/>
            <person name="Labutti K."/>
            <person name="Salamov A."/>
            <person name="Andreopoulos B."/>
            <person name="Baker S."/>
            <person name="Barry K."/>
            <person name="Bills G."/>
            <person name="Bluhm B."/>
            <person name="Cannon C."/>
            <person name="Castanera R."/>
            <person name="Culley D."/>
            <person name="Daum C."/>
            <person name="Ezra D."/>
            <person name="Gonzalez J."/>
            <person name="Henrissat B."/>
            <person name="Kuo A."/>
            <person name="Liang C."/>
            <person name="Lipzen A."/>
            <person name="Lutzoni F."/>
            <person name="Magnuson J."/>
            <person name="Mondo S."/>
            <person name="Nolan M."/>
            <person name="Ohm R."/>
            <person name="Pangilinan J."/>
            <person name="Park H.-J."/>
            <person name="Ramirez L."/>
            <person name="Alfaro M."/>
            <person name="Sun H."/>
            <person name="Tritt A."/>
            <person name="Yoshinaga Y."/>
            <person name="Zwiers L.-H."/>
            <person name="Turgeon B."/>
            <person name="Goodwin S."/>
            <person name="Spatafora J."/>
            <person name="Crous P."/>
            <person name="Grigoriev I."/>
        </authorList>
    </citation>
    <scope>NUCLEOTIDE SEQUENCE</scope>
    <source>
        <strain evidence="2">CBS 122368</strain>
    </source>
</reference>
<accession>A0A6A6HSU0</accession>
<dbReference type="Proteomes" id="UP000800094">
    <property type="component" value="Unassembled WGS sequence"/>
</dbReference>
<dbReference type="RefSeq" id="XP_033676249.1">
    <property type="nucleotide sequence ID" value="XM_033836035.1"/>
</dbReference>
<dbReference type="EMBL" id="ML987213">
    <property type="protein sequence ID" value="KAF2241245.1"/>
    <property type="molecule type" value="Genomic_DNA"/>
</dbReference>
<feature type="region of interest" description="Disordered" evidence="1">
    <location>
        <begin position="288"/>
        <end position="317"/>
    </location>
</feature>
<feature type="region of interest" description="Disordered" evidence="1">
    <location>
        <begin position="193"/>
        <end position="221"/>
    </location>
</feature>
<feature type="compositionally biased region" description="Basic and acidic residues" evidence="1">
    <location>
        <begin position="195"/>
        <end position="209"/>
    </location>
</feature>
<feature type="compositionally biased region" description="Basic and acidic residues" evidence="1">
    <location>
        <begin position="382"/>
        <end position="392"/>
    </location>
</feature>
<feature type="compositionally biased region" description="Basic and acidic residues" evidence="1">
    <location>
        <begin position="126"/>
        <end position="139"/>
    </location>
</feature>
<feature type="compositionally biased region" description="Polar residues" evidence="1">
    <location>
        <begin position="63"/>
        <end position="83"/>
    </location>
</feature>
<feature type="compositionally biased region" description="Low complexity" evidence="1">
    <location>
        <begin position="423"/>
        <end position="434"/>
    </location>
</feature>
<feature type="compositionally biased region" description="Polar residues" evidence="1">
    <location>
        <begin position="109"/>
        <end position="120"/>
    </location>
</feature>
<sequence length="589" mass="64698">MAASDSRRERRRKGKERISGQPKSPYMEDAQEEGDAAQSDKATPGEEPTTPTGSLERTIFQLRPQSGLAQTTEGPQGDNSAVPTASKKKGKSKAKPGSSSQAAEAGHTLSLSGVSIQTNIPMPPTELERQRNEILKHIAEERREGRLPLLQTDGAGAAVPVQSLPRRKPLVIDLNDAKKVPTLSALINIGLDNEEPTRTHDEETEHPRPGADTTRTSAPVRISPRSRSLLLKHLDDADGVPSYPVLINKEDQAEESLIVQNEESEHAQPDTAPIEQSTSTTLAYPTVVSAEPDRTFPDPTSPESDREVPASDTDDDKTIIDREFQHAKEEWFRVRKRPLTPRHARHRRIVSTDSAVKPVPKRSVPIKNRRVTNDGIVEFKAKADAGASKEHSSMAPPEKPSRRKISVAIPVKVQPAQPPLPTPLSASTLVNEVPPETEKEERELEYKHRHTFIGTASLDDFLELLELSSAHTTTKRQVAKAFVLLAAAEQVQARQSSTSGSGWELVARITPDIAPGYADYLNQAHVKLGSISLCQFLELVRWDEKEEVAALSVVEAFCAASHIDRGVVAGTRSKARAFRSWMVKQEKEC</sequence>
<keyword evidence="3" id="KW-1185">Reference proteome</keyword>
<name>A0A6A6HSU0_9PLEO</name>
<evidence type="ECO:0000313" key="3">
    <source>
        <dbReference type="Proteomes" id="UP000800094"/>
    </source>
</evidence>
<dbReference type="AlphaFoldDB" id="A0A6A6HSU0"/>
<proteinExistence type="predicted"/>
<evidence type="ECO:0000313" key="2">
    <source>
        <dbReference type="EMBL" id="KAF2241245.1"/>
    </source>
</evidence>
<evidence type="ECO:0000256" key="1">
    <source>
        <dbReference type="SAM" id="MobiDB-lite"/>
    </source>
</evidence>
<feature type="region of interest" description="Disordered" evidence="1">
    <location>
        <begin position="382"/>
        <end position="438"/>
    </location>
</feature>
<organism evidence="2 3">
    <name type="scientific">Trematosphaeria pertusa</name>
    <dbReference type="NCBI Taxonomy" id="390896"/>
    <lineage>
        <taxon>Eukaryota</taxon>
        <taxon>Fungi</taxon>
        <taxon>Dikarya</taxon>
        <taxon>Ascomycota</taxon>
        <taxon>Pezizomycotina</taxon>
        <taxon>Dothideomycetes</taxon>
        <taxon>Pleosporomycetidae</taxon>
        <taxon>Pleosporales</taxon>
        <taxon>Massarineae</taxon>
        <taxon>Trematosphaeriaceae</taxon>
        <taxon>Trematosphaeria</taxon>
    </lineage>
</organism>